<dbReference type="PANTHER" id="PTHR10622:SF10">
    <property type="entry name" value="HET DOMAIN-CONTAINING PROTEIN"/>
    <property type="match status" value="1"/>
</dbReference>
<dbReference type="PANTHER" id="PTHR10622">
    <property type="entry name" value="HET DOMAIN-CONTAINING PROTEIN"/>
    <property type="match status" value="1"/>
</dbReference>
<comment type="caution">
    <text evidence="3">The sequence shown here is derived from an EMBL/GenBank/DDBJ whole genome shotgun (WGS) entry which is preliminary data.</text>
</comment>
<dbReference type="OrthoDB" id="5122891at2759"/>
<dbReference type="Pfam" id="PF06985">
    <property type="entry name" value="HET"/>
    <property type="match status" value="1"/>
</dbReference>
<evidence type="ECO:0000313" key="4">
    <source>
        <dbReference type="Proteomes" id="UP000807469"/>
    </source>
</evidence>
<organism evidence="3 4">
    <name type="scientific">Pholiota conissans</name>
    <dbReference type="NCBI Taxonomy" id="109636"/>
    <lineage>
        <taxon>Eukaryota</taxon>
        <taxon>Fungi</taxon>
        <taxon>Dikarya</taxon>
        <taxon>Basidiomycota</taxon>
        <taxon>Agaricomycotina</taxon>
        <taxon>Agaricomycetes</taxon>
        <taxon>Agaricomycetidae</taxon>
        <taxon>Agaricales</taxon>
        <taxon>Agaricineae</taxon>
        <taxon>Strophariaceae</taxon>
        <taxon>Pholiota</taxon>
    </lineage>
</organism>
<gene>
    <name evidence="3" type="ORF">BDN70DRAFT_843717</name>
</gene>
<dbReference type="Proteomes" id="UP000807469">
    <property type="component" value="Unassembled WGS sequence"/>
</dbReference>
<dbReference type="InterPro" id="IPR010730">
    <property type="entry name" value="HET"/>
</dbReference>
<evidence type="ECO:0000313" key="3">
    <source>
        <dbReference type="EMBL" id="KAF9473234.1"/>
    </source>
</evidence>
<protein>
    <recommendedName>
        <fullName evidence="2">Heterokaryon incompatibility domain-containing protein</fullName>
    </recommendedName>
</protein>
<dbReference type="EMBL" id="MU155459">
    <property type="protein sequence ID" value="KAF9473234.1"/>
    <property type="molecule type" value="Genomic_DNA"/>
</dbReference>
<sequence length="671" mass="75929">MAQATGANAEASDGRSDDQGPSGLTNEVQIGLLTALRKVIIPLVETAVPNSKCLDDVPMGHEAVGLLIALQKYITSVIQDGTKTRVVDLTEMCEKADVHDKRLKKELVAAEDGGGDSLNTPTAILNGNTYLHPENSTSDVEEKVIFRNPNGVDVESCTLKEMSTRLQRHVFNTLPIRLLYFRKSDLDRSKLEISLLERGEVYSYIEKIFRRSLVTRHEDIPAAYVLPEEEHPIFSTSRYAILSHTWLRSSPEVTYDAWRNGHLELSQEGYRKLVNFCRVAEADHEVNFGWMDTVCIDKSSSSELDESIRSMYKWYEKAEICITQLADTSSIDDMANDRWFTRGWTLQEFFAPDYLKFYNRDWNQLDGRDKYNDRQHRNIQQRIQQATGISSLHMNPPMILSISLAMQWAATRQVTRGEDIAYSLMGLFNVNMSIAYGEGALRAFSRLVQEILNTRGDKYVLDIFNYGGGHAADEHLVSGNLLPLTPKAYLDRCDFKFSMGPLIEPLVLTHLGLRIPVLLLPAAPGLSWKTKYIPVGHYLTNPITYTIPGAAGDIWGGKRPVCLNILDVASKKPAFQFKKKGWKCIVAVLNFTTAPDDMNICIPSKCLAAIYMYDQAMVQIKSTTEMTKIPTKNPITFNLRNKTMPNFDQDFYTVRRSELARHGMQFLTMYL</sequence>
<keyword evidence="4" id="KW-1185">Reference proteome</keyword>
<proteinExistence type="predicted"/>
<evidence type="ECO:0000259" key="2">
    <source>
        <dbReference type="Pfam" id="PF06985"/>
    </source>
</evidence>
<feature type="region of interest" description="Disordered" evidence="1">
    <location>
        <begin position="1"/>
        <end position="23"/>
    </location>
</feature>
<feature type="domain" description="Heterokaryon incompatibility" evidence="2">
    <location>
        <begin position="239"/>
        <end position="330"/>
    </location>
</feature>
<reference evidence="3" key="1">
    <citation type="submission" date="2020-11" db="EMBL/GenBank/DDBJ databases">
        <authorList>
            <consortium name="DOE Joint Genome Institute"/>
            <person name="Ahrendt S."/>
            <person name="Riley R."/>
            <person name="Andreopoulos W."/>
            <person name="Labutti K."/>
            <person name="Pangilinan J."/>
            <person name="Ruiz-Duenas F.J."/>
            <person name="Barrasa J.M."/>
            <person name="Sanchez-Garcia M."/>
            <person name="Camarero S."/>
            <person name="Miyauchi S."/>
            <person name="Serrano A."/>
            <person name="Linde D."/>
            <person name="Babiker R."/>
            <person name="Drula E."/>
            <person name="Ayuso-Fernandez I."/>
            <person name="Pacheco R."/>
            <person name="Padilla G."/>
            <person name="Ferreira P."/>
            <person name="Barriuso J."/>
            <person name="Kellner H."/>
            <person name="Castanera R."/>
            <person name="Alfaro M."/>
            <person name="Ramirez L."/>
            <person name="Pisabarro A.G."/>
            <person name="Kuo A."/>
            <person name="Tritt A."/>
            <person name="Lipzen A."/>
            <person name="He G."/>
            <person name="Yan M."/>
            <person name="Ng V."/>
            <person name="Cullen D."/>
            <person name="Martin F."/>
            <person name="Rosso M.-N."/>
            <person name="Henrissat B."/>
            <person name="Hibbett D."/>
            <person name="Martinez A.T."/>
            <person name="Grigoriev I.V."/>
        </authorList>
    </citation>
    <scope>NUCLEOTIDE SEQUENCE</scope>
    <source>
        <strain evidence="3">CIRM-BRFM 674</strain>
    </source>
</reference>
<accession>A0A9P5YRA2</accession>
<dbReference type="AlphaFoldDB" id="A0A9P5YRA2"/>
<evidence type="ECO:0000256" key="1">
    <source>
        <dbReference type="SAM" id="MobiDB-lite"/>
    </source>
</evidence>
<name>A0A9P5YRA2_9AGAR</name>